<keyword evidence="7" id="KW-0132">Cell division</keyword>
<evidence type="ECO:0000256" key="1">
    <source>
        <dbReference type="ARBA" id="ARBA00004286"/>
    </source>
</evidence>
<dbReference type="GO" id="GO:0003682">
    <property type="term" value="F:chromatin binding"/>
    <property type="evidence" value="ECO:0007669"/>
    <property type="project" value="TreeGrafter"/>
</dbReference>
<dbReference type="AlphaFoldDB" id="A0A0L0G875"/>
<keyword evidence="8" id="KW-0498">Mitosis</keyword>
<feature type="region of interest" description="Disordered" evidence="11">
    <location>
        <begin position="194"/>
        <end position="216"/>
    </location>
</feature>
<dbReference type="OrthoDB" id="362021at2759"/>
<evidence type="ECO:0000256" key="10">
    <source>
        <dbReference type="ARBA" id="ARBA00023306"/>
    </source>
</evidence>
<dbReference type="eggNOG" id="KOG2328">
    <property type="taxonomic scope" value="Eukaryota"/>
</dbReference>
<evidence type="ECO:0000256" key="9">
    <source>
        <dbReference type="ARBA" id="ARBA00023067"/>
    </source>
</evidence>
<keyword evidence="10" id="KW-0131">Cell cycle</keyword>
<keyword evidence="6" id="KW-0963">Cytoplasm</keyword>
<evidence type="ECO:0000256" key="6">
    <source>
        <dbReference type="ARBA" id="ARBA00022490"/>
    </source>
</evidence>
<feature type="region of interest" description="Disordered" evidence="11">
    <location>
        <begin position="283"/>
        <end position="305"/>
    </location>
</feature>
<evidence type="ECO:0000256" key="5">
    <source>
        <dbReference type="ARBA" id="ARBA00022454"/>
    </source>
</evidence>
<dbReference type="RefSeq" id="XP_014158973.1">
    <property type="nucleotide sequence ID" value="XM_014303498.1"/>
</dbReference>
<dbReference type="EMBL" id="KQ241722">
    <property type="protein sequence ID" value="KNC85071.1"/>
    <property type="molecule type" value="Genomic_DNA"/>
</dbReference>
<name>A0A0L0G875_9EUKA</name>
<proteinExistence type="inferred from homology"/>
<evidence type="ECO:0000256" key="8">
    <source>
        <dbReference type="ARBA" id="ARBA00022776"/>
    </source>
</evidence>
<dbReference type="InterPro" id="IPR022816">
    <property type="entry name" value="Condensin_barren_su2"/>
</dbReference>
<evidence type="ECO:0000256" key="2">
    <source>
        <dbReference type="ARBA" id="ARBA00004496"/>
    </source>
</evidence>
<comment type="subcellular location">
    <subcellularLocation>
        <location evidence="1">Chromosome</location>
    </subcellularLocation>
    <subcellularLocation>
        <location evidence="2">Cytoplasm</location>
    </subcellularLocation>
</comment>
<dbReference type="PANTHER" id="PTHR13108">
    <property type="entry name" value="CONDENSIN COMPLEX SUBUNIT 2"/>
    <property type="match status" value="1"/>
</dbReference>
<dbReference type="Pfam" id="PF05786">
    <property type="entry name" value="Cnd2"/>
    <property type="match status" value="1"/>
</dbReference>
<keyword evidence="13" id="KW-1185">Reference proteome</keyword>
<accession>A0A0L0G875</accession>
<dbReference type="GO" id="GO:0007076">
    <property type="term" value="P:mitotic chromosome condensation"/>
    <property type="evidence" value="ECO:0007669"/>
    <property type="project" value="InterPro"/>
</dbReference>
<evidence type="ECO:0000256" key="7">
    <source>
        <dbReference type="ARBA" id="ARBA00022618"/>
    </source>
</evidence>
<evidence type="ECO:0000256" key="4">
    <source>
        <dbReference type="ARBA" id="ARBA00016065"/>
    </source>
</evidence>
<dbReference type="Proteomes" id="UP000054560">
    <property type="component" value="Unassembled WGS sequence"/>
</dbReference>
<sequence>MHCYSCLTRLTQYILLTISFNILTFESFVLPSALDLGSSSDDDDDNHDALNLSVHLSTRKPTEKRQRNVFGPDGTPARLGKFSNATTPAKRREQRQQAMEMCDNDVNMATSEVVKLYQKSIQLCTSNKINSTNAWELGLIDHIERAIDPSNTGEINFQRAGSAIDASCKIFSARVDNVHRKVYKVLDDLTRNRNSRKEKDGDDMDGDPTKLKRKARSGVTIEKNLSKITLDVFDTEVDPMFRQTSANFDEGGARGLLLNNLYLKAGGELVFDLSSARVNVPSLLPEHETDGPEPKDLSDLPTPEELSNVDWEDYRNRMIPRVCALENASICQSLSMFSFNESAIKTELDFGVNLNDQTFNMEDLNLNMDEGPGQEDGPELGGNDDFGAYDDMPNMWEPEKTE</sequence>
<evidence type="ECO:0000256" key="3">
    <source>
        <dbReference type="ARBA" id="ARBA00009471"/>
    </source>
</evidence>
<dbReference type="STRING" id="667725.A0A0L0G875"/>
<dbReference type="GeneID" id="25903235"/>
<organism evidence="12 13">
    <name type="scientific">Sphaeroforma arctica JP610</name>
    <dbReference type="NCBI Taxonomy" id="667725"/>
    <lineage>
        <taxon>Eukaryota</taxon>
        <taxon>Ichthyosporea</taxon>
        <taxon>Ichthyophonida</taxon>
        <taxon>Sphaeroforma</taxon>
    </lineage>
</organism>
<feature type="compositionally biased region" description="Basic and acidic residues" evidence="11">
    <location>
        <begin position="285"/>
        <end position="298"/>
    </location>
</feature>
<evidence type="ECO:0000256" key="11">
    <source>
        <dbReference type="SAM" id="MobiDB-lite"/>
    </source>
</evidence>
<dbReference type="GO" id="GO:0005737">
    <property type="term" value="C:cytoplasm"/>
    <property type="evidence" value="ECO:0007669"/>
    <property type="project" value="UniProtKB-SubCell"/>
</dbReference>
<keyword evidence="5" id="KW-0158">Chromosome</keyword>
<keyword evidence="9" id="KW-0226">DNA condensation</keyword>
<evidence type="ECO:0000313" key="12">
    <source>
        <dbReference type="EMBL" id="KNC85071.1"/>
    </source>
</evidence>
<gene>
    <name evidence="12" type="ORF">SARC_02731</name>
</gene>
<dbReference type="GO" id="GO:0051301">
    <property type="term" value="P:cell division"/>
    <property type="evidence" value="ECO:0007669"/>
    <property type="project" value="UniProtKB-KW"/>
</dbReference>
<dbReference type="GO" id="GO:0000796">
    <property type="term" value="C:condensin complex"/>
    <property type="evidence" value="ECO:0007669"/>
    <property type="project" value="InterPro"/>
</dbReference>
<reference evidence="12 13" key="1">
    <citation type="submission" date="2011-02" db="EMBL/GenBank/DDBJ databases">
        <title>The Genome Sequence of Sphaeroforma arctica JP610.</title>
        <authorList>
            <consortium name="The Broad Institute Genome Sequencing Platform"/>
            <person name="Russ C."/>
            <person name="Cuomo C."/>
            <person name="Young S.K."/>
            <person name="Zeng Q."/>
            <person name="Gargeya S."/>
            <person name="Alvarado L."/>
            <person name="Berlin A."/>
            <person name="Chapman S.B."/>
            <person name="Chen Z."/>
            <person name="Freedman E."/>
            <person name="Gellesch M."/>
            <person name="Goldberg J."/>
            <person name="Griggs A."/>
            <person name="Gujja S."/>
            <person name="Heilman E."/>
            <person name="Heiman D."/>
            <person name="Howarth C."/>
            <person name="Mehta T."/>
            <person name="Neiman D."/>
            <person name="Pearson M."/>
            <person name="Roberts A."/>
            <person name="Saif S."/>
            <person name="Shea T."/>
            <person name="Shenoy N."/>
            <person name="Sisk P."/>
            <person name="Stolte C."/>
            <person name="Sykes S."/>
            <person name="White J."/>
            <person name="Yandava C."/>
            <person name="Burger G."/>
            <person name="Gray M.W."/>
            <person name="Holland P.W.H."/>
            <person name="King N."/>
            <person name="Lang F.B.F."/>
            <person name="Roger A.J."/>
            <person name="Ruiz-Trillo I."/>
            <person name="Haas B."/>
            <person name="Nusbaum C."/>
            <person name="Birren B."/>
        </authorList>
    </citation>
    <scope>NUCLEOTIDE SEQUENCE [LARGE SCALE GENOMIC DNA]</scope>
    <source>
        <strain evidence="12 13">JP610</strain>
    </source>
</reference>
<comment type="similarity">
    <text evidence="3">Belongs to the CND2 (condensin subunit 2) family.</text>
</comment>
<evidence type="ECO:0000313" key="13">
    <source>
        <dbReference type="Proteomes" id="UP000054560"/>
    </source>
</evidence>
<feature type="region of interest" description="Disordered" evidence="11">
    <location>
        <begin position="40"/>
        <end position="95"/>
    </location>
</feature>
<dbReference type="PANTHER" id="PTHR13108:SF9">
    <property type="entry name" value="CONDENSIN COMPLEX SUBUNIT 2"/>
    <property type="match status" value="1"/>
</dbReference>
<feature type="region of interest" description="Disordered" evidence="11">
    <location>
        <begin position="369"/>
        <end position="402"/>
    </location>
</feature>
<protein>
    <recommendedName>
        <fullName evidence="4">Condensin complex subunit 2</fullName>
    </recommendedName>
</protein>